<dbReference type="KEGG" id="sbi:8055208"/>
<dbReference type="GO" id="GO:0031011">
    <property type="term" value="C:Ino80 complex"/>
    <property type="evidence" value="ECO:0007669"/>
    <property type="project" value="InterPro"/>
</dbReference>
<protein>
    <recommendedName>
        <fullName evidence="4">DEUBAD domain-containing protein</fullName>
    </recommendedName>
</protein>
<dbReference type="InterPro" id="IPR044867">
    <property type="entry name" value="DEUBAD_dom"/>
</dbReference>
<dbReference type="PANTHER" id="PTHR13052:SF3">
    <property type="entry name" value="NUCLEAR FACTOR RELATED TO KAPPA-B-BINDING PROTEIN"/>
    <property type="match status" value="1"/>
</dbReference>
<evidence type="ECO:0000313" key="6">
    <source>
        <dbReference type="Proteomes" id="UP000807115"/>
    </source>
</evidence>
<feature type="domain" description="DEUBAD" evidence="4">
    <location>
        <begin position="63"/>
        <end position="176"/>
    </location>
</feature>
<accession>A0A921UAN3</accession>
<dbReference type="Proteomes" id="UP000807115">
    <property type="component" value="Chromosome 7"/>
</dbReference>
<dbReference type="InterPro" id="IPR024867">
    <property type="entry name" value="NFRKB"/>
</dbReference>
<name>A0A921UAN3_SORBI</name>
<reference evidence="5" key="2">
    <citation type="submission" date="2020-10" db="EMBL/GenBank/DDBJ databases">
        <authorList>
            <person name="Cooper E.A."/>
            <person name="Brenton Z.W."/>
            <person name="Flinn B.S."/>
            <person name="Jenkins J."/>
            <person name="Shu S."/>
            <person name="Flowers D."/>
            <person name="Luo F."/>
            <person name="Wang Y."/>
            <person name="Xia P."/>
            <person name="Barry K."/>
            <person name="Daum C."/>
            <person name="Lipzen A."/>
            <person name="Yoshinaga Y."/>
            <person name="Schmutz J."/>
            <person name="Saski C."/>
            <person name="Vermerris W."/>
            <person name="Kresovich S."/>
        </authorList>
    </citation>
    <scope>NUCLEOTIDE SEQUENCE</scope>
</reference>
<dbReference type="OrthoDB" id="1938996at2759"/>
<comment type="subcellular location">
    <subcellularLocation>
        <location evidence="1">Nucleus</location>
    </subcellularLocation>
</comment>
<reference evidence="5" key="1">
    <citation type="journal article" date="2019" name="BMC Genomics">
        <title>A new reference genome for Sorghum bicolor reveals high levels of sequence similarity between sweet and grain genotypes: implications for the genetics of sugar metabolism.</title>
        <authorList>
            <person name="Cooper E.A."/>
            <person name="Brenton Z.W."/>
            <person name="Flinn B.S."/>
            <person name="Jenkins J."/>
            <person name="Shu S."/>
            <person name="Flowers D."/>
            <person name="Luo F."/>
            <person name="Wang Y."/>
            <person name="Xia P."/>
            <person name="Barry K."/>
            <person name="Daum C."/>
            <person name="Lipzen A."/>
            <person name="Yoshinaga Y."/>
            <person name="Schmutz J."/>
            <person name="Saski C."/>
            <person name="Vermerris W."/>
            <person name="Kresovich S."/>
        </authorList>
    </citation>
    <scope>NUCLEOTIDE SEQUENCE</scope>
</reference>
<evidence type="ECO:0000256" key="2">
    <source>
        <dbReference type="ARBA" id="ARBA00023242"/>
    </source>
</evidence>
<dbReference type="OMA" id="IHESDDY"/>
<dbReference type="AlphaFoldDB" id="A0A921UAN3"/>
<organism evidence="5 6">
    <name type="scientific">Sorghum bicolor</name>
    <name type="common">Sorghum</name>
    <name type="synonym">Sorghum vulgare</name>
    <dbReference type="NCBI Taxonomy" id="4558"/>
    <lineage>
        <taxon>Eukaryota</taxon>
        <taxon>Viridiplantae</taxon>
        <taxon>Streptophyta</taxon>
        <taxon>Embryophyta</taxon>
        <taxon>Tracheophyta</taxon>
        <taxon>Spermatophyta</taxon>
        <taxon>Magnoliopsida</taxon>
        <taxon>Liliopsida</taxon>
        <taxon>Poales</taxon>
        <taxon>Poaceae</taxon>
        <taxon>PACMAD clade</taxon>
        <taxon>Panicoideae</taxon>
        <taxon>Andropogonodae</taxon>
        <taxon>Andropogoneae</taxon>
        <taxon>Sorghinae</taxon>
        <taxon>Sorghum</taxon>
    </lineage>
</organism>
<dbReference type="Gramene" id="EES15429">
    <property type="protein sequence ID" value="EES15429"/>
    <property type="gene ID" value="SORBI_3007G216500"/>
</dbReference>
<evidence type="ECO:0000256" key="3">
    <source>
        <dbReference type="SAM" id="MobiDB-lite"/>
    </source>
</evidence>
<evidence type="ECO:0000259" key="4">
    <source>
        <dbReference type="PROSITE" id="PS51916"/>
    </source>
</evidence>
<evidence type="ECO:0000313" key="5">
    <source>
        <dbReference type="EMBL" id="KAG0524649.1"/>
    </source>
</evidence>
<keyword evidence="2" id="KW-0539">Nucleus</keyword>
<dbReference type="EMBL" id="CM027686">
    <property type="protein sequence ID" value="KAG0524649.1"/>
    <property type="molecule type" value="Genomic_DNA"/>
</dbReference>
<evidence type="ECO:0000256" key="1">
    <source>
        <dbReference type="ARBA" id="ARBA00004123"/>
    </source>
</evidence>
<dbReference type="PROSITE" id="PS51916">
    <property type="entry name" value="DEUBAD"/>
    <property type="match status" value="1"/>
</dbReference>
<gene>
    <name evidence="5" type="ORF">BDA96_07G229900</name>
</gene>
<dbReference type="PANTHER" id="PTHR13052">
    <property type="entry name" value="NFRKB-RELATED"/>
    <property type="match status" value="1"/>
</dbReference>
<dbReference type="CDD" id="cd21865">
    <property type="entry name" value="DEUBAD_NFRKB"/>
    <property type="match status" value="1"/>
</dbReference>
<feature type="region of interest" description="Disordered" evidence="3">
    <location>
        <begin position="294"/>
        <end position="316"/>
    </location>
</feature>
<comment type="caution">
    <text evidence="5">The sequence shown here is derived from an EMBL/GenBank/DDBJ whole genome shotgun (WGS) entry which is preliminary data.</text>
</comment>
<sequence length="552" mass="61613">MGIVKIASREPAAESGYSCGVEEFTREDKILLQSFPDPESLGSEQAELDCELAVSRGQMCNIPYGLYDLHDLTEVLSLDTWNSCLTEDDRLHLAAYLPDMEQQDFATTMKELFSGDAMFFGSPLRSFFLGLNGGLYSPQVSQARELLMMLQRRRHYHFLRWYHDGMVGKFASMSNLLRSSDTSASLGEKVPISRNRVYEKRFPCLSLSSTTPPVTIKDEIATVSSPMKRAKLTDGPLSTHCSTRHHETAHVAKSAEMNSLESQNFHPINDPRQNCSKLPRGVLKIRTGCASVIGDSEGTRHRPGLVRADQPRTQSSRFCTPPLVSAHDVYGFSENSSSHINRINGTSASSQHTPLQWDGTLEPYALMDKIPLGVPMTVPEEHSAVYPSMMLRGFYEPAANHSLAYPSEAYDTRECAHMKDLLKNFGGQNIVVHQSSPDPFARVSDSHQMNGYSTMHSLRNAESVSEMLSLGTRIYPPHNNVSEQRETTCMYHDGTKLERPPARAVAEAEESRQFAYTYARRKPPKRPTMVEDPVPPSVLDSMANMKANAIKL</sequence>
<proteinExistence type="predicted"/>